<dbReference type="EMBL" id="JAHRIP010000907">
    <property type="protein sequence ID" value="MEQ2279871.1"/>
    <property type="molecule type" value="Genomic_DNA"/>
</dbReference>
<sequence>MWFSSRVWNTGPALHPLQGIRGFKDWCGCHSNGDAVPICCGEERAEPKGKALDLPGGRASIPDASWTPSSGGVPGTSHREEAQGTAQDTLEGLFLSAGLGTPWAPPGGAGRGVWGEGHLGVSAESAAPATRFRISGRRRDETTMIRGLFASHYTETHYREDGSAVTDTHNFTNNCYYHGEVREHPNSDITLSACSGLRGFIALENKTFIIQPVSGHVAGAHFIYRVEKLRVTPGACGHGFNLSSVAPETHIKSPFQSFHTR</sequence>
<evidence type="ECO:0000256" key="2">
    <source>
        <dbReference type="SAM" id="MobiDB-lite"/>
    </source>
</evidence>
<dbReference type="PANTHER" id="PTHR11905:SF112">
    <property type="entry name" value="DISINTEGRIN AND METALLOPROTEINASE DOMAIN-CONTAINING PROTEIN 12"/>
    <property type="match status" value="1"/>
</dbReference>
<gene>
    <name evidence="4" type="ORF">AMECASPLE_013716</name>
</gene>
<keyword evidence="5" id="KW-1185">Reference proteome</keyword>
<name>A0ABV0XEL5_9TELE</name>
<evidence type="ECO:0000259" key="3">
    <source>
        <dbReference type="Pfam" id="PF01562"/>
    </source>
</evidence>
<dbReference type="PANTHER" id="PTHR11905">
    <property type="entry name" value="ADAM A DISINTEGRIN AND METALLOPROTEASE DOMAIN"/>
    <property type="match status" value="1"/>
</dbReference>
<proteinExistence type="predicted"/>
<feature type="region of interest" description="Disordered" evidence="2">
    <location>
        <begin position="51"/>
        <end position="85"/>
    </location>
</feature>
<dbReference type="Proteomes" id="UP001469553">
    <property type="component" value="Unassembled WGS sequence"/>
</dbReference>
<feature type="non-terminal residue" evidence="4">
    <location>
        <position position="261"/>
    </location>
</feature>
<evidence type="ECO:0000313" key="5">
    <source>
        <dbReference type="Proteomes" id="UP001469553"/>
    </source>
</evidence>
<comment type="caution">
    <text evidence="4">The sequence shown here is derived from an EMBL/GenBank/DDBJ whole genome shotgun (WGS) entry which is preliminary data.</text>
</comment>
<evidence type="ECO:0000256" key="1">
    <source>
        <dbReference type="ARBA" id="ARBA00023157"/>
    </source>
</evidence>
<evidence type="ECO:0000313" key="4">
    <source>
        <dbReference type="EMBL" id="MEQ2279871.1"/>
    </source>
</evidence>
<organism evidence="4 5">
    <name type="scientific">Ameca splendens</name>
    <dbReference type="NCBI Taxonomy" id="208324"/>
    <lineage>
        <taxon>Eukaryota</taxon>
        <taxon>Metazoa</taxon>
        <taxon>Chordata</taxon>
        <taxon>Craniata</taxon>
        <taxon>Vertebrata</taxon>
        <taxon>Euteleostomi</taxon>
        <taxon>Actinopterygii</taxon>
        <taxon>Neopterygii</taxon>
        <taxon>Teleostei</taxon>
        <taxon>Neoteleostei</taxon>
        <taxon>Acanthomorphata</taxon>
        <taxon>Ovalentaria</taxon>
        <taxon>Atherinomorphae</taxon>
        <taxon>Cyprinodontiformes</taxon>
        <taxon>Goodeidae</taxon>
        <taxon>Ameca</taxon>
    </lineage>
</organism>
<keyword evidence="1" id="KW-1015">Disulfide bond</keyword>
<dbReference type="InterPro" id="IPR002870">
    <property type="entry name" value="Peptidase_M12B_N"/>
</dbReference>
<reference evidence="4 5" key="1">
    <citation type="submission" date="2021-06" db="EMBL/GenBank/DDBJ databases">
        <authorList>
            <person name="Palmer J.M."/>
        </authorList>
    </citation>
    <scope>NUCLEOTIDE SEQUENCE [LARGE SCALE GENOMIC DNA]</scope>
    <source>
        <strain evidence="4 5">AS_MEX2019</strain>
        <tissue evidence="4">Muscle</tissue>
    </source>
</reference>
<dbReference type="Pfam" id="PF01562">
    <property type="entry name" value="Pep_M12B_propep"/>
    <property type="match status" value="1"/>
</dbReference>
<accession>A0ABV0XEL5</accession>
<protein>
    <recommendedName>
        <fullName evidence="3">Peptidase M12B propeptide domain-containing protein</fullName>
    </recommendedName>
</protein>
<feature type="domain" description="Peptidase M12B propeptide" evidence="3">
    <location>
        <begin position="146"/>
        <end position="182"/>
    </location>
</feature>